<evidence type="ECO:0000256" key="5">
    <source>
        <dbReference type="ARBA" id="ARBA00023002"/>
    </source>
</evidence>
<organism evidence="9 10">
    <name type="scientific">Mycolicibacterium pallens</name>
    <dbReference type="NCBI Taxonomy" id="370524"/>
    <lineage>
        <taxon>Bacteria</taxon>
        <taxon>Bacillati</taxon>
        <taxon>Actinomycetota</taxon>
        <taxon>Actinomycetes</taxon>
        <taxon>Mycobacteriales</taxon>
        <taxon>Mycobacteriaceae</taxon>
        <taxon>Mycolicibacterium</taxon>
    </lineage>
</organism>
<evidence type="ECO:0000256" key="4">
    <source>
        <dbReference type="ARBA" id="ARBA00022723"/>
    </source>
</evidence>
<dbReference type="Pfam" id="PF00067">
    <property type="entry name" value="p450"/>
    <property type="match status" value="1"/>
</dbReference>
<dbReference type="InterPro" id="IPR001128">
    <property type="entry name" value="Cyt_P450"/>
</dbReference>
<dbReference type="PRINTS" id="PR00359">
    <property type="entry name" value="BP450"/>
</dbReference>
<comment type="cofactor">
    <cofactor evidence="1">
        <name>heme</name>
        <dbReference type="ChEBI" id="CHEBI:30413"/>
    </cofactor>
</comment>
<proteinExistence type="inferred from homology"/>
<keyword evidence="3 8" id="KW-0349">Heme</keyword>
<evidence type="ECO:0000256" key="6">
    <source>
        <dbReference type="ARBA" id="ARBA00023004"/>
    </source>
</evidence>
<accession>A0ABX8VTP5</accession>
<dbReference type="RefSeq" id="WP_071945224.1">
    <property type="nucleotide sequence ID" value="NZ_BAAAVX010000042.1"/>
</dbReference>
<dbReference type="SUPFAM" id="SSF48264">
    <property type="entry name" value="Cytochrome P450"/>
    <property type="match status" value="1"/>
</dbReference>
<gene>
    <name evidence="9" type="ORF">K0O64_13235</name>
</gene>
<keyword evidence="10" id="KW-1185">Reference proteome</keyword>
<sequence length="447" mass="48882">MDLHVKARAHWFLGYGLARSALKVLAHRGDPFARLLIDSDRPENTYRLIEQIRQQGRISTAIASAWVTADAEVVRNVLRDDRFRTIKPIDRSPFRIVRWLVAKTDPDMMNPVEPPSLLVVDPPVHTRLRRLVSRAFTPRAIDGLQHRIHAITDTVLDDLAGHTHCDLIAAFAARIPIEVIAEMLGVPRDEIPQLHAFAEPGAKLLTTTVPAWDDFRAASAALLEFEGYIAAHIERLRRSGADDSILSAVLQDSDLTEEEVRMFAGLLLGAGFITTTHAFGNAVVALLRHPEQLAHLQAHPEGWPNAVEETLRYDSVAQIGVRVATEPVEIEGCSIDEGQAVFVVIAGANRDPAVFDRPDEFDTTRANAREHLSFSSGIHVCIGAALARLELNIGLHALFRRYPQLALDGEPTLNESTLLRGVKHLPVSLGPAAVVNASPPAVGGVGG</sequence>
<dbReference type="PROSITE" id="PS00086">
    <property type="entry name" value="CYTOCHROME_P450"/>
    <property type="match status" value="1"/>
</dbReference>
<keyword evidence="7 8" id="KW-0503">Monooxygenase</keyword>
<keyword evidence="4 8" id="KW-0479">Metal-binding</keyword>
<keyword evidence="5 8" id="KW-0560">Oxidoreductase</keyword>
<dbReference type="Proteomes" id="UP000825367">
    <property type="component" value="Chromosome"/>
</dbReference>
<name>A0ABX8VTP5_9MYCO</name>
<dbReference type="InterPro" id="IPR002397">
    <property type="entry name" value="Cyt_P450_B"/>
</dbReference>
<keyword evidence="6 8" id="KW-0408">Iron</keyword>
<evidence type="ECO:0000313" key="10">
    <source>
        <dbReference type="Proteomes" id="UP000825367"/>
    </source>
</evidence>
<dbReference type="InterPro" id="IPR017972">
    <property type="entry name" value="Cyt_P450_CS"/>
</dbReference>
<comment type="similarity">
    <text evidence="2 8">Belongs to the cytochrome P450 family.</text>
</comment>
<evidence type="ECO:0000256" key="3">
    <source>
        <dbReference type="ARBA" id="ARBA00022617"/>
    </source>
</evidence>
<reference evidence="9 10" key="1">
    <citation type="submission" date="2021-07" db="EMBL/GenBank/DDBJ databases">
        <title>Whole genome sequencing of non-tuberculosis mycobacteria type-strains.</title>
        <authorList>
            <person name="Igarashi Y."/>
            <person name="Osugi A."/>
            <person name="Mitarai S."/>
        </authorList>
    </citation>
    <scope>NUCLEOTIDE SEQUENCE [LARGE SCALE GENOMIC DNA]</scope>
    <source>
        <strain evidence="9 10">JCM 16370</strain>
    </source>
</reference>
<evidence type="ECO:0000313" key="9">
    <source>
        <dbReference type="EMBL" id="QYL19355.1"/>
    </source>
</evidence>
<dbReference type="InterPro" id="IPR036396">
    <property type="entry name" value="Cyt_P450_sf"/>
</dbReference>
<evidence type="ECO:0000256" key="2">
    <source>
        <dbReference type="ARBA" id="ARBA00010617"/>
    </source>
</evidence>
<dbReference type="EMBL" id="CP080333">
    <property type="protein sequence ID" value="QYL19355.1"/>
    <property type="molecule type" value="Genomic_DNA"/>
</dbReference>
<dbReference type="Gene3D" id="1.10.630.10">
    <property type="entry name" value="Cytochrome P450"/>
    <property type="match status" value="1"/>
</dbReference>
<evidence type="ECO:0000256" key="7">
    <source>
        <dbReference type="ARBA" id="ARBA00023033"/>
    </source>
</evidence>
<evidence type="ECO:0000256" key="1">
    <source>
        <dbReference type="ARBA" id="ARBA00001971"/>
    </source>
</evidence>
<dbReference type="PANTHER" id="PTHR46696:SF4">
    <property type="entry name" value="BIOTIN BIOSYNTHESIS CYTOCHROME P450"/>
    <property type="match status" value="1"/>
</dbReference>
<dbReference type="PANTHER" id="PTHR46696">
    <property type="entry name" value="P450, PUTATIVE (EUROFUNG)-RELATED"/>
    <property type="match status" value="1"/>
</dbReference>
<protein>
    <submittedName>
        <fullName evidence="9">Cytochrome P450</fullName>
    </submittedName>
</protein>
<dbReference type="CDD" id="cd20625">
    <property type="entry name" value="CYP164-like"/>
    <property type="match status" value="1"/>
</dbReference>
<evidence type="ECO:0000256" key="8">
    <source>
        <dbReference type="RuleBase" id="RU000461"/>
    </source>
</evidence>